<dbReference type="InterPro" id="IPR004827">
    <property type="entry name" value="bZIP"/>
</dbReference>
<feature type="domain" description="BZIP" evidence="2">
    <location>
        <begin position="21"/>
        <end position="75"/>
    </location>
</feature>
<dbReference type="EMBL" id="JAUCMV010000003">
    <property type="protein sequence ID" value="KAK0412250.1"/>
    <property type="molecule type" value="Genomic_DNA"/>
</dbReference>
<dbReference type="PROSITE" id="PS50217">
    <property type="entry name" value="BZIP"/>
    <property type="match status" value="1"/>
</dbReference>
<dbReference type="GO" id="GO:0003700">
    <property type="term" value="F:DNA-binding transcription factor activity"/>
    <property type="evidence" value="ECO:0007669"/>
    <property type="project" value="InterPro"/>
</dbReference>
<proteinExistence type="predicted"/>
<feature type="region of interest" description="Disordered" evidence="1">
    <location>
        <begin position="1"/>
        <end position="48"/>
    </location>
</feature>
<evidence type="ECO:0000313" key="3">
    <source>
        <dbReference type="EMBL" id="KAK0412250.1"/>
    </source>
</evidence>
<sequence length="139" mass="16065">MPSKESKASRVGRPRGPQPTKNAAAVRRYREKKEQEMQKLEDENASLKQENKTLIQKVQQQSDKIQDLERRLANLQPQVDPRGVQDNLASFFDMPEDRVFNRRQGGYPQLINVQHQGYAAPGPYSEFVDYGNYQNVLMD</sequence>
<reference evidence="3" key="1">
    <citation type="submission" date="2023-06" db="EMBL/GenBank/DDBJ databases">
        <title>Genomic analysis of the entomopathogenic nematode Steinernema hermaphroditum.</title>
        <authorList>
            <person name="Schwarz E.M."/>
            <person name="Heppert J.K."/>
            <person name="Baniya A."/>
            <person name="Schwartz H.T."/>
            <person name="Tan C.-H."/>
            <person name="Antoshechkin I."/>
            <person name="Sternberg P.W."/>
            <person name="Goodrich-Blair H."/>
            <person name="Dillman A.R."/>
        </authorList>
    </citation>
    <scope>NUCLEOTIDE SEQUENCE</scope>
    <source>
        <strain evidence="3">PS9179</strain>
        <tissue evidence="3">Whole animal</tissue>
    </source>
</reference>
<dbReference type="Pfam" id="PF00170">
    <property type="entry name" value="bZIP_1"/>
    <property type="match status" value="1"/>
</dbReference>
<feature type="compositionally biased region" description="Basic and acidic residues" evidence="1">
    <location>
        <begin position="31"/>
        <end position="42"/>
    </location>
</feature>
<dbReference type="SMART" id="SM00338">
    <property type="entry name" value="BRLZ"/>
    <property type="match status" value="1"/>
</dbReference>
<protein>
    <recommendedName>
        <fullName evidence="2">BZIP domain-containing protein</fullName>
    </recommendedName>
</protein>
<dbReference type="AlphaFoldDB" id="A0AA39LWU6"/>
<evidence type="ECO:0000256" key="1">
    <source>
        <dbReference type="SAM" id="MobiDB-lite"/>
    </source>
</evidence>
<evidence type="ECO:0000313" key="4">
    <source>
        <dbReference type="Proteomes" id="UP001175271"/>
    </source>
</evidence>
<dbReference type="SUPFAM" id="SSF57959">
    <property type="entry name" value="Leucine zipper domain"/>
    <property type="match status" value="1"/>
</dbReference>
<name>A0AA39LWU6_9BILA</name>
<gene>
    <name evidence="3" type="ORF">QR680_006113</name>
</gene>
<accession>A0AA39LWU6</accession>
<dbReference type="Proteomes" id="UP001175271">
    <property type="component" value="Unassembled WGS sequence"/>
</dbReference>
<dbReference type="Gene3D" id="1.20.5.170">
    <property type="match status" value="1"/>
</dbReference>
<dbReference type="InterPro" id="IPR046347">
    <property type="entry name" value="bZIP_sf"/>
</dbReference>
<keyword evidence="4" id="KW-1185">Reference proteome</keyword>
<comment type="caution">
    <text evidence="3">The sequence shown here is derived from an EMBL/GenBank/DDBJ whole genome shotgun (WGS) entry which is preliminary data.</text>
</comment>
<evidence type="ECO:0000259" key="2">
    <source>
        <dbReference type="PROSITE" id="PS50217"/>
    </source>
</evidence>
<organism evidence="3 4">
    <name type="scientific">Steinernema hermaphroditum</name>
    <dbReference type="NCBI Taxonomy" id="289476"/>
    <lineage>
        <taxon>Eukaryota</taxon>
        <taxon>Metazoa</taxon>
        <taxon>Ecdysozoa</taxon>
        <taxon>Nematoda</taxon>
        <taxon>Chromadorea</taxon>
        <taxon>Rhabditida</taxon>
        <taxon>Tylenchina</taxon>
        <taxon>Panagrolaimomorpha</taxon>
        <taxon>Strongyloidoidea</taxon>
        <taxon>Steinernematidae</taxon>
        <taxon>Steinernema</taxon>
    </lineage>
</organism>